<name>A0A5M3XDQ4_9ACTN</name>
<gene>
    <name evidence="1" type="ORF">Aple_026310</name>
</gene>
<keyword evidence="2" id="KW-1185">Reference proteome</keyword>
<dbReference type="Proteomes" id="UP000377595">
    <property type="component" value="Unassembled WGS sequence"/>
</dbReference>
<proteinExistence type="predicted"/>
<organism evidence="1 2">
    <name type="scientific">Acrocarpospora pleiomorpha</name>
    <dbReference type="NCBI Taxonomy" id="90975"/>
    <lineage>
        <taxon>Bacteria</taxon>
        <taxon>Bacillati</taxon>
        <taxon>Actinomycetota</taxon>
        <taxon>Actinomycetes</taxon>
        <taxon>Streptosporangiales</taxon>
        <taxon>Streptosporangiaceae</taxon>
        <taxon>Acrocarpospora</taxon>
    </lineage>
</organism>
<evidence type="ECO:0000313" key="1">
    <source>
        <dbReference type="EMBL" id="GES19735.1"/>
    </source>
</evidence>
<accession>A0A5M3XDQ4</accession>
<dbReference type="AlphaFoldDB" id="A0A5M3XDQ4"/>
<comment type="caution">
    <text evidence="1">The sequence shown here is derived from an EMBL/GenBank/DDBJ whole genome shotgun (WGS) entry which is preliminary data.</text>
</comment>
<reference evidence="1 2" key="1">
    <citation type="submission" date="2019-10" db="EMBL/GenBank/DDBJ databases">
        <title>Whole genome shotgun sequence of Acrocarpospora pleiomorpha NBRC 16267.</title>
        <authorList>
            <person name="Ichikawa N."/>
            <person name="Kimura A."/>
            <person name="Kitahashi Y."/>
            <person name="Komaki H."/>
            <person name="Oguchi A."/>
        </authorList>
    </citation>
    <scope>NUCLEOTIDE SEQUENCE [LARGE SCALE GENOMIC DNA]</scope>
    <source>
        <strain evidence="1 2">NBRC 16267</strain>
    </source>
</reference>
<evidence type="ECO:0000313" key="2">
    <source>
        <dbReference type="Proteomes" id="UP000377595"/>
    </source>
</evidence>
<dbReference type="EMBL" id="BLAF01000013">
    <property type="protein sequence ID" value="GES19735.1"/>
    <property type="molecule type" value="Genomic_DNA"/>
</dbReference>
<sequence length="58" mass="6005">MRVVPAVGGPQLPLHAQVPHEAISQLTLSAGVFGDIGATLWQARALRLLGSVHASLVP</sequence>
<protein>
    <submittedName>
        <fullName evidence="1">Uncharacterized protein</fullName>
    </submittedName>
</protein>